<dbReference type="PATRIC" id="fig|1144316.3.peg.1899"/>
<proteinExistence type="predicted"/>
<feature type="region of interest" description="Disordered" evidence="1">
    <location>
        <begin position="1"/>
        <end position="62"/>
    </location>
</feature>
<sequence>MYSDTASVSPQIPTDPASVRDSMNTGTNTKTTAGGRKTTNNNTGNGLRNVNAAVSDTTGTTR</sequence>
<dbReference type="AlphaFoldDB" id="J3CIY7"/>
<dbReference type="RefSeq" id="WP_007842976.1">
    <property type="nucleotide sequence ID" value="NZ_AKJY01000032.1"/>
</dbReference>
<organism evidence="2 3">
    <name type="scientific">Chryseobacterium populi</name>
    <dbReference type="NCBI Taxonomy" id="1144316"/>
    <lineage>
        <taxon>Bacteria</taxon>
        <taxon>Pseudomonadati</taxon>
        <taxon>Bacteroidota</taxon>
        <taxon>Flavobacteriia</taxon>
        <taxon>Flavobacteriales</taxon>
        <taxon>Weeksellaceae</taxon>
        <taxon>Chryseobacterium group</taxon>
        <taxon>Chryseobacterium</taxon>
    </lineage>
</organism>
<accession>J3CIY7</accession>
<protein>
    <submittedName>
        <fullName evidence="2">Uncharacterized protein</fullName>
    </submittedName>
</protein>
<evidence type="ECO:0000313" key="2">
    <source>
        <dbReference type="EMBL" id="EJL72401.1"/>
    </source>
</evidence>
<keyword evidence="3" id="KW-1185">Reference proteome</keyword>
<reference evidence="2 3" key="1">
    <citation type="journal article" date="2012" name="J. Bacteriol.">
        <title>Twenty-one genome sequences from Pseudomonas species and 19 genome sequences from diverse bacteria isolated from the rhizosphere and endosphere of Populus deltoides.</title>
        <authorList>
            <person name="Brown S.D."/>
            <person name="Utturkar S.M."/>
            <person name="Klingeman D.M."/>
            <person name="Johnson C.M."/>
            <person name="Martin S.L."/>
            <person name="Land M.L."/>
            <person name="Lu T.Y."/>
            <person name="Schadt C.W."/>
            <person name="Doktycz M.J."/>
            <person name="Pelletier D.A."/>
        </authorList>
    </citation>
    <scope>NUCLEOTIDE SEQUENCE [LARGE SCALE GENOMIC DNA]</scope>
    <source>
        <strain evidence="2 3">CF314</strain>
    </source>
</reference>
<comment type="caution">
    <text evidence="2">The sequence shown here is derived from an EMBL/GenBank/DDBJ whole genome shotgun (WGS) entry which is preliminary data.</text>
</comment>
<feature type="compositionally biased region" description="Low complexity" evidence="1">
    <location>
        <begin position="24"/>
        <end position="52"/>
    </location>
</feature>
<evidence type="ECO:0000313" key="3">
    <source>
        <dbReference type="Proteomes" id="UP000007509"/>
    </source>
</evidence>
<evidence type="ECO:0000256" key="1">
    <source>
        <dbReference type="SAM" id="MobiDB-lite"/>
    </source>
</evidence>
<feature type="compositionally biased region" description="Polar residues" evidence="1">
    <location>
        <begin position="1"/>
        <end position="12"/>
    </location>
</feature>
<gene>
    <name evidence="2" type="ORF">PMI13_01893</name>
</gene>
<dbReference type="EMBL" id="AKJY01000032">
    <property type="protein sequence ID" value="EJL72401.1"/>
    <property type="molecule type" value="Genomic_DNA"/>
</dbReference>
<name>J3CIY7_9FLAO</name>
<dbReference type="Proteomes" id="UP000007509">
    <property type="component" value="Unassembled WGS sequence"/>
</dbReference>